<dbReference type="AlphaFoldDB" id="E4YL90"/>
<evidence type="ECO:0000256" key="7">
    <source>
        <dbReference type="ARBA" id="ARBA00023136"/>
    </source>
</evidence>
<comment type="subcellular location">
    <subcellularLocation>
        <location evidence="1 8">Membrane</location>
        <topology evidence="1 8">Multi-pass membrane protein</topology>
    </subcellularLocation>
</comment>
<dbReference type="Pfam" id="PF01384">
    <property type="entry name" value="PHO4"/>
    <property type="match status" value="1"/>
</dbReference>
<dbReference type="PANTHER" id="PTHR11101:SF80">
    <property type="entry name" value="PHOSPHATE TRANSPORTER"/>
    <property type="match status" value="1"/>
</dbReference>
<feature type="transmembrane region" description="Helical" evidence="8">
    <location>
        <begin position="108"/>
        <end position="126"/>
    </location>
</feature>
<comment type="similarity">
    <text evidence="2 8">Belongs to the inorganic phosphate transporter (PiT) (TC 2.A.20) family.</text>
</comment>
<dbReference type="GO" id="GO:0005315">
    <property type="term" value="F:phosphate transmembrane transporter activity"/>
    <property type="evidence" value="ECO:0007669"/>
    <property type="project" value="InterPro"/>
</dbReference>
<dbReference type="GO" id="GO:0016020">
    <property type="term" value="C:membrane"/>
    <property type="evidence" value="ECO:0007669"/>
    <property type="project" value="UniProtKB-SubCell"/>
</dbReference>
<evidence type="ECO:0000256" key="2">
    <source>
        <dbReference type="ARBA" id="ARBA00009916"/>
    </source>
</evidence>
<evidence type="ECO:0000256" key="5">
    <source>
        <dbReference type="ARBA" id="ARBA00022692"/>
    </source>
</evidence>
<protein>
    <recommendedName>
        <fullName evidence="8">Phosphate transporter</fullName>
    </recommendedName>
</protein>
<evidence type="ECO:0000256" key="6">
    <source>
        <dbReference type="ARBA" id="ARBA00022989"/>
    </source>
</evidence>
<comment type="function">
    <text evidence="8">Sodium-phosphate symporter.</text>
</comment>
<feature type="transmembrane region" description="Helical" evidence="8">
    <location>
        <begin position="166"/>
        <end position="188"/>
    </location>
</feature>
<keyword evidence="6 8" id="KW-1133">Transmembrane helix</keyword>
<feature type="transmembrane region" description="Helical" evidence="8">
    <location>
        <begin position="586"/>
        <end position="608"/>
    </location>
</feature>
<keyword evidence="5 8" id="KW-0812">Transmembrane</keyword>
<name>E4YL90_OIKDI</name>
<proteinExistence type="inferred from homology"/>
<feature type="transmembrane region" description="Helical" evidence="8">
    <location>
        <begin position="209"/>
        <end position="230"/>
    </location>
</feature>
<dbReference type="EMBL" id="FN654746">
    <property type="protein sequence ID" value="CBY36251.1"/>
    <property type="molecule type" value="Genomic_DNA"/>
</dbReference>
<keyword evidence="4 8" id="KW-0592">Phosphate transport</keyword>
<dbReference type="Proteomes" id="UP000011014">
    <property type="component" value="Unassembled WGS sequence"/>
</dbReference>
<evidence type="ECO:0000256" key="1">
    <source>
        <dbReference type="ARBA" id="ARBA00004141"/>
    </source>
</evidence>
<sequence>MKLLKINSESLTFNCFQQSLREEWLESTSWILFVAFAFAFMLAFAVGANDVANSFGTAVGSKVLTMKQAFVLASVFETAGAILLGGSVGATIRNGFLKKNERRSNVTLLMYGQLSAMFGAASWQILATLAKLPVSGTHSIVGAIVGFHVACKGWDGVGWNKLFKIVASWFLSPVIAGIASVAMFWFLHQRVLIPAQQYSSADNAKSEKLALFLLPIFYFATMTINIYALAHHQEKCPSGFLCDMPFYTSPLIAIISGILAAVLSYKFIVCKFKMQWAEELRKFGDQKPNEQIHLTVNQRTSELEEGEKKEVNRTIIDKKLCMPEMNVTPQAPLMTARLLSHIEKNDSFASSRALPSAASMGRIRLTSGGSFTLPPTITSINGRLMSETTDQGIVISPKGGDGEEYEFTEKSSGSVNIDDLDNGVFENDEFDGDIIVEKTFSEKRVNLLFEKLQIMTSCFGAFAHGGNDVSNAIGPLVAVYIYRMIGGLQIPEEVFAPWYLLAFGGLGITAGLWTCGAKLIKAMGEDITTITPVRGFCIELMSAFTVLGASTIGMPVSTTHCKVGSIVAIGIYGRTGVPVKQVINIALAWIVTVPTSALLSFLIMKLLLFMIPIV</sequence>
<evidence type="ECO:0000313" key="9">
    <source>
        <dbReference type="EMBL" id="CBY36251.1"/>
    </source>
</evidence>
<keyword evidence="7 8" id="KW-0472">Membrane</keyword>
<feature type="transmembrane region" description="Helical" evidence="8">
    <location>
        <begin position="69"/>
        <end position="96"/>
    </location>
</feature>
<evidence type="ECO:0000256" key="4">
    <source>
        <dbReference type="ARBA" id="ARBA00022592"/>
    </source>
</evidence>
<gene>
    <name evidence="9" type="ORF">GSOID_T00028737001</name>
</gene>
<feature type="transmembrane region" description="Helical" evidence="8">
    <location>
        <begin position="472"/>
        <end position="490"/>
    </location>
</feature>
<dbReference type="PANTHER" id="PTHR11101">
    <property type="entry name" value="PHOSPHATE TRANSPORTER"/>
    <property type="match status" value="1"/>
</dbReference>
<keyword evidence="3 8" id="KW-0813">Transport</keyword>
<dbReference type="InterPro" id="IPR001204">
    <property type="entry name" value="Phos_transporter"/>
</dbReference>
<dbReference type="GO" id="GO:0035435">
    <property type="term" value="P:phosphate ion transmembrane transport"/>
    <property type="evidence" value="ECO:0007669"/>
    <property type="project" value="TreeGrafter"/>
</dbReference>
<feature type="transmembrane region" description="Helical" evidence="8">
    <location>
        <begin position="536"/>
        <end position="556"/>
    </location>
</feature>
<feature type="transmembrane region" description="Helical" evidence="8">
    <location>
        <begin position="250"/>
        <end position="268"/>
    </location>
</feature>
<feature type="transmembrane region" description="Helical" evidence="8">
    <location>
        <begin position="30"/>
        <end position="49"/>
    </location>
</feature>
<reference evidence="9" key="1">
    <citation type="journal article" date="2010" name="Science">
        <title>Plasticity of animal genome architecture unmasked by rapid evolution of a pelagic tunicate.</title>
        <authorList>
            <person name="Denoeud F."/>
            <person name="Henriet S."/>
            <person name="Mungpakdee S."/>
            <person name="Aury J.M."/>
            <person name="Da Silva C."/>
            <person name="Brinkmann H."/>
            <person name="Mikhaleva J."/>
            <person name="Olsen L.C."/>
            <person name="Jubin C."/>
            <person name="Canestro C."/>
            <person name="Bouquet J.M."/>
            <person name="Danks G."/>
            <person name="Poulain J."/>
            <person name="Campsteijn C."/>
            <person name="Adamski M."/>
            <person name="Cross I."/>
            <person name="Yadetie F."/>
            <person name="Muffato M."/>
            <person name="Louis A."/>
            <person name="Butcher S."/>
            <person name="Tsagkogeorga G."/>
            <person name="Konrad A."/>
            <person name="Singh S."/>
            <person name="Jensen M.F."/>
            <person name="Cong E.H."/>
            <person name="Eikeseth-Otteraa H."/>
            <person name="Noel B."/>
            <person name="Anthouard V."/>
            <person name="Porcel B.M."/>
            <person name="Kachouri-Lafond R."/>
            <person name="Nishino A."/>
            <person name="Ugolini M."/>
            <person name="Chourrout P."/>
            <person name="Nishida H."/>
            <person name="Aasland R."/>
            <person name="Huzurbazar S."/>
            <person name="Westhof E."/>
            <person name="Delsuc F."/>
            <person name="Lehrach H."/>
            <person name="Reinhardt R."/>
            <person name="Weissenbach J."/>
            <person name="Roy S.W."/>
            <person name="Artiguenave F."/>
            <person name="Postlethwait J.H."/>
            <person name="Manak J.R."/>
            <person name="Thompson E.M."/>
            <person name="Jaillon O."/>
            <person name="Du Pasquier L."/>
            <person name="Boudinot P."/>
            <person name="Liberles D.A."/>
            <person name="Volff J.N."/>
            <person name="Philippe H."/>
            <person name="Lenhard B."/>
            <person name="Roest Crollius H."/>
            <person name="Wincker P."/>
            <person name="Chourrout D."/>
        </authorList>
    </citation>
    <scope>NUCLEOTIDE SEQUENCE [LARGE SCALE GENOMIC DNA]</scope>
</reference>
<organism evidence="9">
    <name type="scientific">Oikopleura dioica</name>
    <name type="common">Tunicate</name>
    <dbReference type="NCBI Taxonomy" id="34765"/>
    <lineage>
        <taxon>Eukaryota</taxon>
        <taxon>Metazoa</taxon>
        <taxon>Chordata</taxon>
        <taxon>Tunicata</taxon>
        <taxon>Appendicularia</taxon>
        <taxon>Copelata</taxon>
        <taxon>Oikopleuridae</taxon>
        <taxon>Oikopleura</taxon>
    </lineage>
</organism>
<feature type="transmembrane region" description="Helical" evidence="8">
    <location>
        <begin position="496"/>
        <end position="515"/>
    </location>
</feature>
<evidence type="ECO:0000256" key="3">
    <source>
        <dbReference type="ARBA" id="ARBA00022448"/>
    </source>
</evidence>
<evidence type="ECO:0000256" key="8">
    <source>
        <dbReference type="RuleBase" id="RU363058"/>
    </source>
</evidence>
<accession>E4YL90</accession>